<feature type="domain" description="Reverse transcriptase Ty1/copia-type" evidence="2">
    <location>
        <begin position="101"/>
        <end position="226"/>
    </location>
</feature>
<dbReference type="OrthoDB" id="413361at2759"/>
<organism evidence="3 4">
    <name type="scientific">Mucuna pruriens</name>
    <name type="common">Velvet bean</name>
    <name type="synonym">Dolichos pruriens</name>
    <dbReference type="NCBI Taxonomy" id="157652"/>
    <lineage>
        <taxon>Eukaryota</taxon>
        <taxon>Viridiplantae</taxon>
        <taxon>Streptophyta</taxon>
        <taxon>Embryophyta</taxon>
        <taxon>Tracheophyta</taxon>
        <taxon>Spermatophyta</taxon>
        <taxon>Magnoliopsida</taxon>
        <taxon>eudicotyledons</taxon>
        <taxon>Gunneridae</taxon>
        <taxon>Pentapetalae</taxon>
        <taxon>rosids</taxon>
        <taxon>fabids</taxon>
        <taxon>Fabales</taxon>
        <taxon>Fabaceae</taxon>
        <taxon>Papilionoideae</taxon>
        <taxon>50 kb inversion clade</taxon>
        <taxon>NPAAA clade</taxon>
        <taxon>indigoferoid/millettioid clade</taxon>
        <taxon>Phaseoleae</taxon>
        <taxon>Mucuna</taxon>
    </lineage>
</organism>
<keyword evidence="1" id="KW-0812">Transmembrane</keyword>
<evidence type="ECO:0000256" key="1">
    <source>
        <dbReference type="SAM" id="Phobius"/>
    </source>
</evidence>
<keyword evidence="4" id="KW-1185">Reference proteome</keyword>
<reference evidence="3" key="1">
    <citation type="submission" date="2018-05" db="EMBL/GenBank/DDBJ databases">
        <title>Draft genome of Mucuna pruriens seed.</title>
        <authorList>
            <person name="Nnadi N.E."/>
            <person name="Vos R."/>
            <person name="Hasami M.H."/>
            <person name="Devisetty U.K."/>
            <person name="Aguiy J.C."/>
        </authorList>
    </citation>
    <scope>NUCLEOTIDE SEQUENCE [LARGE SCALE GENOMIC DNA]</scope>
    <source>
        <strain evidence="3">JCA_2017</strain>
    </source>
</reference>
<dbReference type="Proteomes" id="UP000257109">
    <property type="component" value="Unassembled WGS sequence"/>
</dbReference>
<dbReference type="STRING" id="157652.A0A371ET67"/>
<feature type="non-terminal residue" evidence="3">
    <location>
        <position position="1"/>
    </location>
</feature>
<keyword evidence="1" id="KW-0472">Membrane</keyword>
<comment type="caution">
    <text evidence="3">The sequence shown here is derived from an EMBL/GenBank/DDBJ whole genome shotgun (WGS) entry which is preliminary data.</text>
</comment>
<gene>
    <name evidence="3" type="ORF">CR513_51753</name>
</gene>
<evidence type="ECO:0000313" key="3">
    <source>
        <dbReference type="EMBL" id="RDX69166.1"/>
    </source>
</evidence>
<dbReference type="AlphaFoldDB" id="A0A371ET67"/>
<accession>A0A371ET67</accession>
<proteinExistence type="predicted"/>
<feature type="transmembrane region" description="Helical" evidence="1">
    <location>
        <begin position="82"/>
        <end position="103"/>
    </location>
</feature>
<evidence type="ECO:0000313" key="4">
    <source>
        <dbReference type="Proteomes" id="UP000257109"/>
    </source>
</evidence>
<sequence length="229" mass="27042">MEEEIKFIKKNDTWELSNLPTINEAIGVKLRRIPKARWKDTKQSLFLKGTSNNIGMIMMKCLHQLLVWREFIFLFHSNLNGVGFLIHASLMSLSVVSLIWIYLEQPMGFAIKGQEKKVLKLKKTLYSLKQAPRAWNNHIHKYFQDNRFVHCQHEYALYVKKFDNGDILLVCLYVNDLIFTRNNPNLFEDFKKVMSCEFEMIDIELMSYYLGLELKQINNDTFVSPESYA</sequence>
<protein>
    <recommendedName>
        <fullName evidence="2">Reverse transcriptase Ty1/copia-type domain-containing protein</fullName>
    </recommendedName>
</protein>
<dbReference type="InterPro" id="IPR013103">
    <property type="entry name" value="RVT_2"/>
</dbReference>
<dbReference type="Pfam" id="PF07727">
    <property type="entry name" value="RVT_2"/>
    <property type="match status" value="1"/>
</dbReference>
<dbReference type="EMBL" id="QJKJ01012233">
    <property type="protein sequence ID" value="RDX69166.1"/>
    <property type="molecule type" value="Genomic_DNA"/>
</dbReference>
<name>A0A371ET67_MUCPR</name>
<keyword evidence="1" id="KW-1133">Transmembrane helix</keyword>
<evidence type="ECO:0000259" key="2">
    <source>
        <dbReference type="Pfam" id="PF07727"/>
    </source>
</evidence>